<dbReference type="SUPFAM" id="SSF103657">
    <property type="entry name" value="BAR/IMD domain-like"/>
    <property type="match status" value="1"/>
</dbReference>
<comment type="caution">
    <text evidence="1">The sequence shown here is derived from an EMBL/GenBank/DDBJ whole genome shotgun (WGS) entry which is preliminary data.</text>
</comment>
<dbReference type="AlphaFoldDB" id="A0AAV1J505"/>
<name>A0AAV1J505_9NEOP</name>
<dbReference type="EMBL" id="CAVLEF010000005">
    <property type="protein sequence ID" value="CAK1544554.1"/>
    <property type="molecule type" value="Genomic_DNA"/>
</dbReference>
<dbReference type="InterPro" id="IPR043593">
    <property type="entry name" value="ASAP"/>
</dbReference>
<keyword evidence="2" id="KW-1185">Reference proteome</keyword>
<dbReference type="PANTHER" id="PTHR45854">
    <property type="entry name" value="ASAP FAMILY MEMBER"/>
    <property type="match status" value="1"/>
</dbReference>
<protein>
    <submittedName>
        <fullName evidence="1">Uncharacterized protein</fullName>
    </submittedName>
</protein>
<organism evidence="1 2">
    <name type="scientific">Leptosia nina</name>
    <dbReference type="NCBI Taxonomy" id="320188"/>
    <lineage>
        <taxon>Eukaryota</taxon>
        <taxon>Metazoa</taxon>
        <taxon>Ecdysozoa</taxon>
        <taxon>Arthropoda</taxon>
        <taxon>Hexapoda</taxon>
        <taxon>Insecta</taxon>
        <taxon>Pterygota</taxon>
        <taxon>Neoptera</taxon>
        <taxon>Endopterygota</taxon>
        <taxon>Lepidoptera</taxon>
        <taxon>Glossata</taxon>
        <taxon>Ditrysia</taxon>
        <taxon>Papilionoidea</taxon>
        <taxon>Pieridae</taxon>
        <taxon>Pierinae</taxon>
        <taxon>Leptosia</taxon>
    </lineage>
</organism>
<reference evidence="1 2" key="1">
    <citation type="submission" date="2023-11" db="EMBL/GenBank/DDBJ databases">
        <authorList>
            <person name="Okamura Y."/>
        </authorList>
    </citation>
    <scope>NUCLEOTIDE SEQUENCE [LARGE SCALE GENOMIC DNA]</scope>
</reference>
<evidence type="ECO:0000313" key="2">
    <source>
        <dbReference type="Proteomes" id="UP001497472"/>
    </source>
</evidence>
<proteinExistence type="predicted"/>
<gene>
    <name evidence="1" type="ORF">LNINA_LOCUS4289</name>
</gene>
<accession>A0AAV1J505</accession>
<dbReference type="PANTHER" id="PTHR45854:SF3">
    <property type="entry name" value="ARFGAP WITH SH3 DOMAIN, ANK REPEAT AND PH DOMAIN-CONTAINING PROTEIN"/>
    <property type="match status" value="1"/>
</dbReference>
<evidence type="ECO:0000313" key="1">
    <source>
        <dbReference type="EMBL" id="CAK1544554.1"/>
    </source>
</evidence>
<sequence length="157" mass="17107">MPGLIGVGEFIEETREDYNSPTTSTFVSRIPQCRQTISALEETLDFDRDGLTKLKKAIKAIHNSGNAHVDNEMYLSRALERLGGNALSKDSEPDIGAAFFKFAVVTKELSALMKTLAIITTVVGIVSKARRPTLGHGGGAMLLNLLAIRLLRMSNFL</sequence>
<dbReference type="Proteomes" id="UP001497472">
    <property type="component" value="Unassembled WGS sequence"/>
</dbReference>
<dbReference type="InterPro" id="IPR027267">
    <property type="entry name" value="AH/BAR_dom_sf"/>
</dbReference>
<dbReference type="GO" id="GO:0005096">
    <property type="term" value="F:GTPase activator activity"/>
    <property type="evidence" value="ECO:0007669"/>
    <property type="project" value="InterPro"/>
</dbReference>
<dbReference type="Gene3D" id="1.20.1270.60">
    <property type="entry name" value="Arfaptin homology (AH) domain/BAR domain"/>
    <property type="match status" value="1"/>
</dbReference>